<dbReference type="RefSeq" id="WP_142119607.1">
    <property type="nucleotide sequence ID" value="NZ_BAAASV010000007.1"/>
</dbReference>
<dbReference type="PANTHER" id="PTHR11059">
    <property type="entry name" value="DNA REPAIR PROTEIN RECN"/>
    <property type="match status" value="1"/>
</dbReference>
<dbReference type="OrthoDB" id="9806954at2"/>
<evidence type="ECO:0000256" key="6">
    <source>
        <dbReference type="ARBA" id="ARBA00022840"/>
    </source>
</evidence>
<evidence type="ECO:0000256" key="5">
    <source>
        <dbReference type="ARBA" id="ARBA00022763"/>
    </source>
</evidence>
<evidence type="ECO:0000256" key="3">
    <source>
        <dbReference type="ARBA" id="ARBA00021315"/>
    </source>
</evidence>
<keyword evidence="5 9" id="KW-0227">DNA damage</keyword>
<keyword evidence="12" id="KW-1185">Reference proteome</keyword>
<evidence type="ECO:0000256" key="4">
    <source>
        <dbReference type="ARBA" id="ARBA00022741"/>
    </source>
</evidence>
<dbReference type="EMBL" id="VFOS01000001">
    <property type="protein sequence ID" value="TQL64570.1"/>
    <property type="molecule type" value="Genomic_DNA"/>
</dbReference>
<dbReference type="InterPro" id="IPR027417">
    <property type="entry name" value="P-loop_NTPase"/>
</dbReference>
<dbReference type="InterPro" id="IPR004604">
    <property type="entry name" value="DNA_recomb/repair_RecN"/>
</dbReference>
<evidence type="ECO:0000256" key="1">
    <source>
        <dbReference type="ARBA" id="ARBA00003618"/>
    </source>
</evidence>
<sequence length="566" mass="59966">MIRDLRIVNLGVIADARLEPGPGLTAITGETGAGKTMLLQGLDLLRGARADLSLIRAGQDEAVVECEVEIPDERLRADIDQAGGRLEEDATALIVRSVRDGKSRFLIGGRAVPRSAVADVLGKLLTVHGQSDQIRLRDAATQRDTLDHYAGAKHLAALERYRALWRERSELAARLEELVSNQAERAREAELLRLGLEQVEAVAPQAGEDAELDATAERLRHSEDLSGYVSAAYSTLGGDGGEASANAAGAVHEALRQVARAANHDPSLSLVHEELTDVSFRLGEVSSRLAGYLSDLIVEPGRLDAIEERRSQLAKLMRSYGPTLADVLAWADEAGRRLMELDGDGDATVELRDRLAELDAELGSAASEITAARGRAARRLERAVKAELSELAMASATLAIEVSPRDGLGLSGGDDITMLFSAHPDAPRRPLAKAASGGELSRVMLALEVVLADSGSAGKRLVMVFDEIDAGVGGRTATHIGKRLARLAELHQVIVITHLAQVAALAGTQLVVGKDSVPGRSVSTTVTTVTGDARVVELARMLSGEQDSHTARAHASELLAAAGRGE</sequence>
<dbReference type="Proteomes" id="UP000315389">
    <property type="component" value="Unassembled WGS sequence"/>
</dbReference>
<comment type="function">
    <text evidence="1 9">May be involved in recombinational repair of damaged DNA.</text>
</comment>
<dbReference type="CDD" id="cd03241">
    <property type="entry name" value="ABC_RecN"/>
    <property type="match status" value="1"/>
</dbReference>
<dbReference type="GO" id="GO:0043590">
    <property type="term" value="C:bacterial nucleoid"/>
    <property type="evidence" value="ECO:0007669"/>
    <property type="project" value="TreeGrafter"/>
</dbReference>
<evidence type="ECO:0000313" key="11">
    <source>
        <dbReference type="EMBL" id="TQL64570.1"/>
    </source>
</evidence>
<reference evidence="11 12" key="1">
    <citation type="submission" date="2019-06" db="EMBL/GenBank/DDBJ databases">
        <title>Sequencing the genomes of 1000 actinobacteria strains.</title>
        <authorList>
            <person name="Klenk H.-P."/>
        </authorList>
    </citation>
    <scope>NUCLEOTIDE SEQUENCE [LARGE SCALE GENOMIC DNA]</scope>
    <source>
        <strain evidence="11 12">DSM 4813</strain>
    </source>
</reference>
<dbReference type="NCBIfam" id="TIGR00634">
    <property type="entry name" value="recN"/>
    <property type="match status" value="1"/>
</dbReference>
<dbReference type="AlphaFoldDB" id="A0A542ZWK4"/>
<proteinExistence type="inferred from homology"/>
<keyword evidence="7 9" id="KW-0234">DNA repair</keyword>
<evidence type="ECO:0000259" key="10">
    <source>
        <dbReference type="Pfam" id="PF02463"/>
    </source>
</evidence>
<dbReference type="GO" id="GO:0006281">
    <property type="term" value="P:DNA repair"/>
    <property type="evidence" value="ECO:0007669"/>
    <property type="project" value="UniProtKB-KW"/>
</dbReference>
<feature type="domain" description="RecF/RecN/SMC N-terminal" evidence="10">
    <location>
        <begin position="15"/>
        <end position="506"/>
    </location>
</feature>
<dbReference type="SUPFAM" id="SSF52540">
    <property type="entry name" value="P-loop containing nucleoside triphosphate hydrolases"/>
    <property type="match status" value="1"/>
</dbReference>
<comment type="similarity">
    <text evidence="2 9">Belongs to the RecN family.</text>
</comment>
<dbReference type="PIRSF" id="PIRSF003128">
    <property type="entry name" value="RecN"/>
    <property type="match status" value="1"/>
</dbReference>
<gene>
    <name evidence="11" type="ORF">FB461_1076</name>
</gene>
<evidence type="ECO:0000256" key="8">
    <source>
        <dbReference type="ARBA" id="ARBA00033408"/>
    </source>
</evidence>
<dbReference type="PANTHER" id="PTHR11059:SF0">
    <property type="entry name" value="DNA REPAIR PROTEIN RECN"/>
    <property type="match status" value="1"/>
</dbReference>
<evidence type="ECO:0000256" key="9">
    <source>
        <dbReference type="PIRNR" id="PIRNR003128"/>
    </source>
</evidence>
<keyword evidence="4" id="KW-0547">Nucleotide-binding</keyword>
<organism evidence="11 12">
    <name type="scientific">Rarobacter faecitabidus</name>
    <dbReference type="NCBI Taxonomy" id="13243"/>
    <lineage>
        <taxon>Bacteria</taxon>
        <taxon>Bacillati</taxon>
        <taxon>Actinomycetota</taxon>
        <taxon>Actinomycetes</taxon>
        <taxon>Micrococcales</taxon>
        <taxon>Rarobacteraceae</taxon>
        <taxon>Rarobacter</taxon>
    </lineage>
</organism>
<dbReference type="Gene3D" id="3.40.50.300">
    <property type="entry name" value="P-loop containing nucleotide triphosphate hydrolases"/>
    <property type="match status" value="2"/>
</dbReference>
<dbReference type="GO" id="GO:0009432">
    <property type="term" value="P:SOS response"/>
    <property type="evidence" value="ECO:0007669"/>
    <property type="project" value="TreeGrafter"/>
</dbReference>
<accession>A0A542ZWK4</accession>
<protein>
    <recommendedName>
        <fullName evidence="3 9">DNA repair protein RecN</fullName>
    </recommendedName>
    <alternativeName>
        <fullName evidence="8 9">Recombination protein N</fullName>
    </alternativeName>
</protein>
<name>A0A542ZWK4_RARFA</name>
<evidence type="ECO:0000313" key="12">
    <source>
        <dbReference type="Proteomes" id="UP000315389"/>
    </source>
</evidence>
<evidence type="ECO:0000256" key="7">
    <source>
        <dbReference type="ARBA" id="ARBA00023204"/>
    </source>
</evidence>
<dbReference type="Pfam" id="PF02463">
    <property type="entry name" value="SMC_N"/>
    <property type="match status" value="1"/>
</dbReference>
<keyword evidence="6" id="KW-0067">ATP-binding</keyword>
<comment type="caution">
    <text evidence="11">The sequence shown here is derived from an EMBL/GenBank/DDBJ whole genome shotgun (WGS) entry which is preliminary data.</text>
</comment>
<evidence type="ECO:0000256" key="2">
    <source>
        <dbReference type="ARBA" id="ARBA00009441"/>
    </source>
</evidence>
<dbReference type="GO" id="GO:0005524">
    <property type="term" value="F:ATP binding"/>
    <property type="evidence" value="ECO:0007669"/>
    <property type="project" value="UniProtKB-KW"/>
</dbReference>
<dbReference type="InterPro" id="IPR003395">
    <property type="entry name" value="RecF/RecN/SMC_N"/>
</dbReference>
<dbReference type="GO" id="GO:0006310">
    <property type="term" value="P:DNA recombination"/>
    <property type="evidence" value="ECO:0007669"/>
    <property type="project" value="InterPro"/>
</dbReference>